<dbReference type="InParanoid" id="A0A1Y2MCU8"/>
<gene>
    <name evidence="1" type="ORF">B5807_00789</name>
</gene>
<dbReference type="AlphaFoldDB" id="A0A1Y2MCU8"/>
<keyword evidence="2" id="KW-1185">Reference proteome</keyword>
<dbReference type="EMBL" id="KZ107838">
    <property type="protein sequence ID" value="OSS53963.1"/>
    <property type="molecule type" value="Genomic_DNA"/>
</dbReference>
<sequence length="189" mass="20879">MLFHPRCGGSKYLDQLEVDQSGDSNQLHRGARRNYSGQSLPVPVLARPLVLLCNLDLWGKQCTRWLVALHRGNVTHVHMKTSSLSLGKRHAQVCMKPSSPSPSLEERHARVHIKTHSLRKLAAHPISTAGQPLTFFHHTSFSGQKALAPQARTPVRRSASLEVSHHALQVITCVVRTALCGKCPLCDVL</sequence>
<name>A0A1Y2MCU8_EPING</name>
<organism evidence="1 2">
    <name type="scientific">Epicoccum nigrum</name>
    <name type="common">Soil fungus</name>
    <name type="synonym">Epicoccum purpurascens</name>
    <dbReference type="NCBI Taxonomy" id="105696"/>
    <lineage>
        <taxon>Eukaryota</taxon>
        <taxon>Fungi</taxon>
        <taxon>Dikarya</taxon>
        <taxon>Ascomycota</taxon>
        <taxon>Pezizomycotina</taxon>
        <taxon>Dothideomycetes</taxon>
        <taxon>Pleosporomycetidae</taxon>
        <taxon>Pleosporales</taxon>
        <taxon>Pleosporineae</taxon>
        <taxon>Didymellaceae</taxon>
        <taxon>Epicoccum</taxon>
    </lineage>
</organism>
<evidence type="ECO:0000313" key="1">
    <source>
        <dbReference type="EMBL" id="OSS53963.1"/>
    </source>
</evidence>
<evidence type="ECO:0000313" key="2">
    <source>
        <dbReference type="Proteomes" id="UP000193240"/>
    </source>
</evidence>
<proteinExistence type="predicted"/>
<accession>A0A1Y2MCU8</accession>
<dbReference type="Proteomes" id="UP000193240">
    <property type="component" value="Unassembled WGS sequence"/>
</dbReference>
<reference evidence="1 2" key="1">
    <citation type="journal article" date="2017" name="Genome Announc.">
        <title>Genome sequence of the saprophytic ascomycete Epicoccum nigrum ICMP 19927 strain isolated from New Zealand.</title>
        <authorList>
            <person name="Fokin M."/>
            <person name="Fleetwood D."/>
            <person name="Weir B.S."/>
            <person name="Villas-Boas S.G."/>
        </authorList>
    </citation>
    <scope>NUCLEOTIDE SEQUENCE [LARGE SCALE GENOMIC DNA]</scope>
    <source>
        <strain evidence="1 2">ICMP 19927</strain>
    </source>
</reference>
<protein>
    <submittedName>
        <fullName evidence="1">Uncharacterized protein</fullName>
    </submittedName>
</protein>